<dbReference type="OrthoDB" id="9930262at2"/>
<feature type="chain" id="PRO_5003279673" description="DUF4296 domain-containing protein" evidence="1">
    <location>
        <begin position="21"/>
        <end position="95"/>
    </location>
</feature>
<reference evidence="2 3" key="1">
    <citation type="journal article" date="2011" name="Stand. Genomic Sci.">
        <title>Complete genome sequence of the gliding freshwater bacterium Fluviicola taffensis type strain (RW262).</title>
        <authorList>
            <person name="Woyke T."/>
            <person name="Chertkov O."/>
            <person name="Lapidus A."/>
            <person name="Nolan M."/>
            <person name="Lucas S."/>
            <person name="Del Rio T.G."/>
            <person name="Tice H."/>
            <person name="Cheng J.F."/>
            <person name="Tapia R."/>
            <person name="Han C."/>
            <person name="Goodwin L."/>
            <person name="Pitluck S."/>
            <person name="Liolios K."/>
            <person name="Pagani I."/>
            <person name="Ivanova N."/>
            <person name="Huntemann M."/>
            <person name="Mavromatis K."/>
            <person name="Mikhailova N."/>
            <person name="Pati A."/>
            <person name="Chen A."/>
            <person name="Palaniappan K."/>
            <person name="Land M."/>
            <person name="Hauser L."/>
            <person name="Brambilla E.M."/>
            <person name="Rohde M."/>
            <person name="Mwirichia R."/>
            <person name="Sikorski J."/>
            <person name="Tindall B.J."/>
            <person name="Goker M."/>
            <person name="Bristow J."/>
            <person name="Eisen J.A."/>
            <person name="Markowitz V."/>
            <person name="Hugenholtz P."/>
            <person name="Klenk H.P."/>
            <person name="Kyrpides N.C."/>
        </authorList>
    </citation>
    <scope>NUCLEOTIDE SEQUENCE [LARGE SCALE GENOMIC DNA]</scope>
    <source>
        <strain evidence="3">DSM 16823 / RW262 / RW262</strain>
    </source>
</reference>
<feature type="signal peptide" evidence="1">
    <location>
        <begin position="1"/>
        <end position="20"/>
    </location>
</feature>
<organism evidence="2 3">
    <name type="scientific">Fluviicola taffensis (strain DSM 16823 / NCIMB 13979 / RW262)</name>
    <dbReference type="NCBI Taxonomy" id="755732"/>
    <lineage>
        <taxon>Bacteria</taxon>
        <taxon>Pseudomonadati</taxon>
        <taxon>Bacteroidota</taxon>
        <taxon>Flavobacteriia</taxon>
        <taxon>Flavobacteriales</taxon>
        <taxon>Crocinitomicaceae</taxon>
        <taxon>Fluviicola</taxon>
    </lineage>
</organism>
<dbReference type="KEGG" id="fte:Fluta_0104"/>
<evidence type="ECO:0000313" key="3">
    <source>
        <dbReference type="Proteomes" id="UP000007463"/>
    </source>
</evidence>
<dbReference type="PROSITE" id="PS51257">
    <property type="entry name" value="PROKAR_LIPOPROTEIN"/>
    <property type="match status" value="1"/>
</dbReference>
<gene>
    <name evidence="2" type="ordered locus">Fluta_0104</name>
</gene>
<accession>F2IB31</accession>
<sequence precursor="true">MRLLLLATITAVIGATTTYACSYRTTQHSLYEQQIPSDTLTVEDSLRLIYEQIDLLSYFDLKKMRESFIYRNRTQPSYLNKQVLIYIEERLKITK</sequence>
<evidence type="ECO:0008006" key="4">
    <source>
        <dbReference type="Google" id="ProtNLM"/>
    </source>
</evidence>
<protein>
    <recommendedName>
        <fullName evidence="4">DUF4296 domain-containing protein</fullName>
    </recommendedName>
</protein>
<dbReference type="STRING" id="755732.Fluta_0104"/>
<dbReference type="Proteomes" id="UP000007463">
    <property type="component" value="Chromosome"/>
</dbReference>
<proteinExistence type="predicted"/>
<reference evidence="3" key="2">
    <citation type="submission" date="2011-02" db="EMBL/GenBank/DDBJ databases">
        <title>The complete genome of Fluviicola taffensis DSM 16823.</title>
        <authorList>
            <consortium name="US DOE Joint Genome Institute (JGI-PGF)"/>
            <person name="Lucas S."/>
            <person name="Copeland A."/>
            <person name="Lapidus A."/>
            <person name="Bruce D."/>
            <person name="Goodwin L."/>
            <person name="Pitluck S."/>
            <person name="Kyrpides N."/>
            <person name="Mavromatis K."/>
            <person name="Ivanova N."/>
            <person name="Mikhailova N."/>
            <person name="Pagani I."/>
            <person name="Chertkov O."/>
            <person name="Detter J.C."/>
            <person name="Han C."/>
            <person name="Tapia R."/>
            <person name="Land M."/>
            <person name="Hauser L."/>
            <person name="Markowitz V."/>
            <person name="Cheng J.-F."/>
            <person name="Hugenholtz P."/>
            <person name="Woyke T."/>
            <person name="Wu D."/>
            <person name="Tindall B."/>
            <person name="Pomrenke H.G."/>
            <person name="Brambilla E."/>
            <person name="Klenk H.-P."/>
            <person name="Eisen J.A."/>
        </authorList>
    </citation>
    <scope>NUCLEOTIDE SEQUENCE [LARGE SCALE GENOMIC DNA]</scope>
    <source>
        <strain evidence="3">DSM 16823 / RW262 / RW262</strain>
    </source>
</reference>
<evidence type="ECO:0000313" key="2">
    <source>
        <dbReference type="EMBL" id="AEA42114.1"/>
    </source>
</evidence>
<dbReference type="RefSeq" id="WP_013684888.1">
    <property type="nucleotide sequence ID" value="NC_015321.1"/>
</dbReference>
<dbReference type="HOGENOM" id="CLU_2368714_0_0_10"/>
<dbReference type="EMBL" id="CP002542">
    <property type="protein sequence ID" value="AEA42114.1"/>
    <property type="molecule type" value="Genomic_DNA"/>
</dbReference>
<dbReference type="AlphaFoldDB" id="F2IB31"/>
<name>F2IB31_FLUTR</name>
<evidence type="ECO:0000256" key="1">
    <source>
        <dbReference type="SAM" id="SignalP"/>
    </source>
</evidence>
<keyword evidence="1" id="KW-0732">Signal</keyword>
<keyword evidence="3" id="KW-1185">Reference proteome</keyword>